<dbReference type="RefSeq" id="WP_141629120.1">
    <property type="nucleotide sequence ID" value="NZ_VHIR01000014.1"/>
</dbReference>
<name>A0A540R5J1_9CORY</name>
<dbReference type="STRING" id="1686286.GCA_900092335_02063"/>
<protein>
    <submittedName>
        <fullName evidence="1">GNAT family acetyltransferase</fullName>
    </submittedName>
</protein>
<comment type="caution">
    <text evidence="1">The sequence shown here is derived from an EMBL/GenBank/DDBJ whole genome shotgun (WGS) entry which is preliminary data.</text>
</comment>
<dbReference type="SUPFAM" id="SSF55729">
    <property type="entry name" value="Acyl-CoA N-acyltransferases (Nat)"/>
    <property type="match status" value="1"/>
</dbReference>
<dbReference type="Gene3D" id="3.40.630.30">
    <property type="match status" value="1"/>
</dbReference>
<sequence length="369" mass="39536">MRLIQVSPPAATLVAAGAFDPSDVVRSFVFASNLAAQEATGDPAASVAPERVLNRLKGSTESTTLLFAAVEGPAVGEVGELGLPTTPAAVDPGADSPLFDYRGFILLTLPLLEEKGHADIELVLDVDLLPLPGEPLDLEGEEVARWLAAQSLTLMGKLGRDVAQVGLTVEPEDPFLPAFRELGFVCKHREEQIVCSVPADPAVPLLPHGLAVRVWEDYDIPDAELPDVLELLTVAGADTCNGALTVEPVVWTAERLRDAAARLRDRKAHTLLVGLEIEGRVVVLSELAHQEHGDPEVAEWTLTVTARDRRGEGLARLAQLVALREVRRVWPEVTRAYGSFAPADAPSAQLAQSLGARRISAAEAWELKL</sequence>
<dbReference type="Proteomes" id="UP000318080">
    <property type="component" value="Unassembled WGS sequence"/>
</dbReference>
<organism evidence="1 2">
    <name type="scientific">Corynebacterium phoceense</name>
    <dbReference type="NCBI Taxonomy" id="1686286"/>
    <lineage>
        <taxon>Bacteria</taxon>
        <taxon>Bacillati</taxon>
        <taxon>Actinomycetota</taxon>
        <taxon>Actinomycetes</taxon>
        <taxon>Mycobacteriales</taxon>
        <taxon>Corynebacteriaceae</taxon>
        <taxon>Corynebacterium</taxon>
    </lineage>
</organism>
<accession>A0A540R5J1</accession>
<gene>
    <name evidence="1" type="ORF">EJK80_09685</name>
</gene>
<evidence type="ECO:0000313" key="2">
    <source>
        <dbReference type="Proteomes" id="UP000318080"/>
    </source>
</evidence>
<dbReference type="InterPro" id="IPR016181">
    <property type="entry name" value="Acyl_CoA_acyltransferase"/>
</dbReference>
<dbReference type="EMBL" id="VHIR01000014">
    <property type="protein sequence ID" value="TQE43003.1"/>
    <property type="molecule type" value="Genomic_DNA"/>
</dbReference>
<dbReference type="GO" id="GO:0016740">
    <property type="term" value="F:transferase activity"/>
    <property type="evidence" value="ECO:0007669"/>
    <property type="project" value="UniProtKB-KW"/>
</dbReference>
<evidence type="ECO:0000313" key="1">
    <source>
        <dbReference type="EMBL" id="TQE43003.1"/>
    </source>
</evidence>
<keyword evidence="1" id="KW-0808">Transferase</keyword>
<dbReference type="AlphaFoldDB" id="A0A540R5J1"/>
<keyword evidence="2" id="KW-1185">Reference proteome</keyword>
<reference evidence="1 2" key="1">
    <citation type="submission" date="2019-06" db="EMBL/GenBank/DDBJ databases">
        <title>Draft genome of C. phoceense Strain 272.</title>
        <authorList>
            <person name="Pacheco L.G.C."/>
            <person name="Barberis C.M."/>
            <person name="Almuzara M.N."/>
            <person name="Traglia G.M."/>
            <person name="Santos C.S."/>
            <person name="Rocha D.J.P.G."/>
            <person name="Aguiar E.R.G.R."/>
            <person name="Vay C.A."/>
        </authorList>
    </citation>
    <scope>NUCLEOTIDE SEQUENCE [LARGE SCALE GENOMIC DNA]</scope>
    <source>
        <strain evidence="1 2">272</strain>
    </source>
</reference>
<proteinExistence type="predicted"/>